<feature type="signal peptide" evidence="1">
    <location>
        <begin position="1"/>
        <end position="27"/>
    </location>
</feature>
<sequence>MRRMSMVLAGTALAATVVISISAGAKAEQRSVAQLGMTESDVSTDVSAQRRLKRIPIYPREEGHWQPDVAPRYNPGPNAVRVCDANYVEEHRPSGTVIVPHMSCYWRRG</sequence>
<protein>
    <submittedName>
        <fullName evidence="2">Uncharacterized protein</fullName>
    </submittedName>
</protein>
<dbReference type="Proteomes" id="UP001431010">
    <property type="component" value="Chromosome"/>
</dbReference>
<evidence type="ECO:0000256" key="1">
    <source>
        <dbReference type="SAM" id="SignalP"/>
    </source>
</evidence>
<evidence type="ECO:0000313" key="2">
    <source>
        <dbReference type="EMBL" id="UFZ01958.1"/>
    </source>
</evidence>
<keyword evidence="1" id="KW-0732">Signal</keyword>
<gene>
    <name evidence="2" type="ORF">LQG66_21870</name>
</gene>
<proteinExistence type="predicted"/>
<keyword evidence="3" id="KW-1185">Reference proteome</keyword>
<dbReference type="EMBL" id="CP088156">
    <property type="protein sequence ID" value="UFZ01958.1"/>
    <property type="molecule type" value="Genomic_DNA"/>
</dbReference>
<reference evidence="2" key="1">
    <citation type="journal article" date="2024" name="Antonie Van Leeuwenhoek">
        <title>Bradyrhizobium ontarionense sp. nov., a novel bacterial symbiont isolated from Aeschynomene indica (Indian jointvetch), harbours photosynthesis, nitrogen fixation and nitrous oxide (N2O) reductase genes.</title>
        <authorList>
            <person name="Bromfield E.S.P."/>
            <person name="Cloutier S."/>
        </authorList>
    </citation>
    <scope>NUCLEOTIDE SEQUENCE</scope>
    <source>
        <strain evidence="2">A19</strain>
    </source>
</reference>
<name>A0ABY3R3U7_9BRAD</name>
<feature type="chain" id="PRO_5045660766" evidence="1">
    <location>
        <begin position="28"/>
        <end position="109"/>
    </location>
</feature>
<organism evidence="2 3">
    <name type="scientific">Bradyrhizobium ontarionense</name>
    <dbReference type="NCBI Taxonomy" id="2898149"/>
    <lineage>
        <taxon>Bacteria</taxon>
        <taxon>Pseudomonadati</taxon>
        <taxon>Pseudomonadota</taxon>
        <taxon>Alphaproteobacteria</taxon>
        <taxon>Hyphomicrobiales</taxon>
        <taxon>Nitrobacteraceae</taxon>
        <taxon>Bradyrhizobium</taxon>
    </lineage>
</organism>
<accession>A0ABY3R3U7</accession>
<evidence type="ECO:0000313" key="3">
    <source>
        <dbReference type="Proteomes" id="UP001431010"/>
    </source>
</evidence>